<dbReference type="AlphaFoldDB" id="A0A0C2Y2K4"/>
<evidence type="ECO:0000313" key="1">
    <source>
        <dbReference type="EMBL" id="KIM35322.1"/>
    </source>
</evidence>
<name>A0A0C2Y2K4_HEBCY</name>
<feature type="non-terminal residue" evidence="1">
    <location>
        <position position="60"/>
    </location>
</feature>
<reference evidence="1 2" key="1">
    <citation type="submission" date="2014-04" db="EMBL/GenBank/DDBJ databases">
        <authorList>
            <consortium name="DOE Joint Genome Institute"/>
            <person name="Kuo A."/>
            <person name="Gay G."/>
            <person name="Dore J."/>
            <person name="Kohler A."/>
            <person name="Nagy L.G."/>
            <person name="Floudas D."/>
            <person name="Copeland A."/>
            <person name="Barry K.W."/>
            <person name="Cichocki N."/>
            <person name="Veneault-Fourrey C."/>
            <person name="LaButti K."/>
            <person name="Lindquist E.A."/>
            <person name="Lipzen A."/>
            <person name="Lundell T."/>
            <person name="Morin E."/>
            <person name="Murat C."/>
            <person name="Sun H."/>
            <person name="Tunlid A."/>
            <person name="Henrissat B."/>
            <person name="Grigoriev I.V."/>
            <person name="Hibbett D.S."/>
            <person name="Martin F."/>
            <person name="Nordberg H.P."/>
            <person name="Cantor M.N."/>
            <person name="Hua S.X."/>
        </authorList>
    </citation>
    <scope>NUCLEOTIDE SEQUENCE [LARGE SCALE GENOMIC DNA]</scope>
    <source>
        <strain evidence="2">h7</strain>
    </source>
</reference>
<protein>
    <submittedName>
        <fullName evidence="1">Uncharacterized protein</fullName>
    </submittedName>
</protein>
<reference evidence="2" key="2">
    <citation type="submission" date="2015-01" db="EMBL/GenBank/DDBJ databases">
        <title>Evolutionary Origins and Diversification of the Mycorrhizal Mutualists.</title>
        <authorList>
            <consortium name="DOE Joint Genome Institute"/>
            <consortium name="Mycorrhizal Genomics Consortium"/>
            <person name="Kohler A."/>
            <person name="Kuo A."/>
            <person name="Nagy L.G."/>
            <person name="Floudas D."/>
            <person name="Copeland A."/>
            <person name="Barry K.W."/>
            <person name="Cichocki N."/>
            <person name="Veneault-Fourrey C."/>
            <person name="LaButti K."/>
            <person name="Lindquist E.A."/>
            <person name="Lipzen A."/>
            <person name="Lundell T."/>
            <person name="Morin E."/>
            <person name="Murat C."/>
            <person name="Riley R."/>
            <person name="Ohm R."/>
            <person name="Sun H."/>
            <person name="Tunlid A."/>
            <person name="Henrissat B."/>
            <person name="Grigoriev I.V."/>
            <person name="Hibbett D.S."/>
            <person name="Martin F."/>
        </authorList>
    </citation>
    <scope>NUCLEOTIDE SEQUENCE [LARGE SCALE GENOMIC DNA]</scope>
    <source>
        <strain evidence="2">h7</strain>
    </source>
</reference>
<accession>A0A0C2Y2K4</accession>
<sequence length="60" mass="7011">MGRRRKGHRVNPYVHPFFDPSFHRARKNSSVPIAIRDTTIEVLRVEVDQVMSRHGGMRDP</sequence>
<keyword evidence="2" id="KW-1185">Reference proteome</keyword>
<dbReference type="EMBL" id="KN831823">
    <property type="protein sequence ID" value="KIM35322.1"/>
    <property type="molecule type" value="Genomic_DNA"/>
</dbReference>
<dbReference type="Proteomes" id="UP000053424">
    <property type="component" value="Unassembled WGS sequence"/>
</dbReference>
<organism evidence="1 2">
    <name type="scientific">Hebeloma cylindrosporum</name>
    <dbReference type="NCBI Taxonomy" id="76867"/>
    <lineage>
        <taxon>Eukaryota</taxon>
        <taxon>Fungi</taxon>
        <taxon>Dikarya</taxon>
        <taxon>Basidiomycota</taxon>
        <taxon>Agaricomycotina</taxon>
        <taxon>Agaricomycetes</taxon>
        <taxon>Agaricomycetidae</taxon>
        <taxon>Agaricales</taxon>
        <taxon>Agaricineae</taxon>
        <taxon>Hymenogastraceae</taxon>
        <taxon>Hebeloma</taxon>
    </lineage>
</organism>
<evidence type="ECO:0000313" key="2">
    <source>
        <dbReference type="Proteomes" id="UP000053424"/>
    </source>
</evidence>
<dbReference type="HOGENOM" id="CLU_2948071_0_0_1"/>
<gene>
    <name evidence="1" type="ORF">M413DRAFT_449820</name>
</gene>
<proteinExistence type="predicted"/>